<organism evidence="11 12">
    <name type="scientific">Amycolatopsis sacchari</name>
    <dbReference type="NCBI Taxonomy" id="115433"/>
    <lineage>
        <taxon>Bacteria</taxon>
        <taxon>Bacillati</taxon>
        <taxon>Actinomycetota</taxon>
        <taxon>Actinomycetes</taxon>
        <taxon>Pseudonocardiales</taxon>
        <taxon>Pseudonocardiaceae</taxon>
        <taxon>Amycolatopsis</taxon>
    </lineage>
</organism>
<dbReference type="RefSeq" id="WP_245783251.1">
    <property type="nucleotide sequence ID" value="NZ_FORP01000018.1"/>
</dbReference>
<keyword evidence="4" id="KW-0479">Metal-binding</keyword>
<keyword evidence="2" id="KW-0285">Flavoprotein</keyword>
<name>A0A1I3YM13_9PSEU</name>
<feature type="transmembrane region" description="Helical" evidence="9">
    <location>
        <begin position="94"/>
        <end position="114"/>
    </location>
</feature>
<dbReference type="GO" id="GO:0016491">
    <property type="term" value="F:oxidoreductase activity"/>
    <property type="evidence" value="ECO:0007669"/>
    <property type="project" value="UniProtKB-KW"/>
</dbReference>
<keyword evidence="8" id="KW-0411">Iron-sulfur</keyword>
<dbReference type="AlphaFoldDB" id="A0A1I3YM13"/>
<dbReference type="PANTHER" id="PTHR47354:SF8">
    <property type="entry name" value="1,2-PHENYLACETYL-COA EPOXIDASE, SUBUNIT E"/>
    <property type="match status" value="1"/>
</dbReference>
<evidence type="ECO:0000256" key="3">
    <source>
        <dbReference type="ARBA" id="ARBA00022714"/>
    </source>
</evidence>
<dbReference type="EMBL" id="FORP01000018">
    <property type="protein sequence ID" value="SFK32399.1"/>
    <property type="molecule type" value="Genomic_DNA"/>
</dbReference>
<sequence length="528" mass="58137">MAGVQAVQVSRAAAALPRLRVRVPAVVTPTLLLFGCSLALGGFAAWLSLLHVASGWVTVPLHVAAMVGMFVVLHECVHHAAGRLTWVNDVVGRLAMPFVSAFGAFAPARFLHLAQHRDGVEGHLTPWNVRGPAWQLPLRWMLTDLWHVAAYLRRTAERPQWEVAESLSMLALVPGTIVAVVATGHGWELVLVYLLPQRIALALSAWWFDWFPRRLPAGARSYHTVHNRYPNLPFYRYPQAWLAERDLAPAPAPRPAAPEVFHALVVTAVRPLTGCAVEVAFAVPPHLAEEFRFTPGQHVVLRADIGGEQVAHPYAITSCPEEPELRVAIKRLPGGRLSTYATTELRPGDRVEVRPPDGQFSVHPSPQGEHLVAIAAGVGIAPLLPMLAHALRTSPKHRATLLYVNRSGADTLFADELTALARRFEGRLRIEHFRTDERDPDLRPPRPPRPFDSIGSALAICYERYHAGGLDAKRLRALLACRLHPAKVDEWLVCAPRELAGVVHALLAEHHVPESAIHSELFWSAEAA</sequence>
<dbReference type="InterPro" id="IPR050415">
    <property type="entry name" value="MRET"/>
</dbReference>
<dbReference type="InterPro" id="IPR001433">
    <property type="entry name" value="OxRdtase_FAD/NAD-bd"/>
</dbReference>
<keyword evidence="3" id="KW-0001">2Fe-2S</keyword>
<dbReference type="InterPro" id="IPR008333">
    <property type="entry name" value="Cbr1-like_FAD-bd_dom"/>
</dbReference>
<keyword evidence="9" id="KW-0472">Membrane</keyword>
<proteinExistence type="predicted"/>
<comment type="cofactor">
    <cofactor evidence="1">
        <name>FAD</name>
        <dbReference type="ChEBI" id="CHEBI:57692"/>
    </cofactor>
</comment>
<dbReference type="Gene3D" id="2.40.30.10">
    <property type="entry name" value="Translation factors"/>
    <property type="match status" value="1"/>
</dbReference>
<keyword evidence="7" id="KW-0408">Iron</keyword>
<dbReference type="GO" id="GO:0046872">
    <property type="term" value="F:metal ion binding"/>
    <property type="evidence" value="ECO:0007669"/>
    <property type="project" value="UniProtKB-KW"/>
</dbReference>
<evidence type="ECO:0000313" key="12">
    <source>
        <dbReference type="Proteomes" id="UP000199025"/>
    </source>
</evidence>
<evidence type="ECO:0000256" key="7">
    <source>
        <dbReference type="ARBA" id="ARBA00023004"/>
    </source>
</evidence>
<evidence type="ECO:0000256" key="5">
    <source>
        <dbReference type="ARBA" id="ARBA00022827"/>
    </source>
</evidence>
<evidence type="ECO:0000256" key="9">
    <source>
        <dbReference type="SAM" id="Phobius"/>
    </source>
</evidence>
<keyword evidence="5" id="KW-0274">FAD</keyword>
<dbReference type="InterPro" id="IPR039261">
    <property type="entry name" value="FNR_nucleotide-bd"/>
</dbReference>
<evidence type="ECO:0000313" key="11">
    <source>
        <dbReference type="EMBL" id="SFK32399.1"/>
    </source>
</evidence>
<dbReference type="PANTHER" id="PTHR47354">
    <property type="entry name" value="NADH OXIDOREDUCTASE HCR"/>
    <property type="match status" value="1"/>
</dbReference>
<dbReference type="SUPFAM" id="SSF63380">
    <property type="entry name" value="Riboflavin synthase domain-like"/>
    <property type="match status" value="1"/>
</dbReference>
<dbReference type="SUPFAM" id="SSF52343">
    <property type="entry name" value="Ferredoxin reductase-like, C-terminal NADP-linked domain"/>
    <property type="match status" value="1"/>
</dbReference>
<dbReference type="STRING" id="115433.SAMN05421835_11856"/>
<dbReference type="Pfam" id="PF00970">
    <property type="entry name" value="FAD_binding_6"/>
    <property type="match status" value="1"/>
</dbReference>
<dbReference type="PROSITE" id="PS51384">
    <property type="entry name" value="FAD_FR"/>
    <property type="match status" value="1"/>
</dbReference>
<dbReference type="GO" id="GO:0050660">
    <property type="term" value="F:flavin adenine dinucleotide binding"/>
    <property type="evidence" value="ECO:0007669"/>
    <property type="project" value="TreeGrafter"/>
</dbReference>
<feature type="transmembrane region" description="Helical" evidence="9">
    <location>
        <begin position="53"/>
        <end position="73"/>
    </location>
</feature>
<evidence type="ECO:0000256" key="4">
    <source>
        <dbReference type="ARBA" id="ARBA00022723"/>
    </source>
</evidence>
<protein>
    <submittedName>
        <fullName evidence="11">Ring-1,2-phenylacetyl-CoA epoxidase subunit PaaE</fullName>
    </submittedName>
</protein>
<evidence type="ECO:0000259" key="10">
    <source>
        <dbReference type="PROSITE" id="PS51384"/>
    </source>
</evidence>
<dbReference type="CDD" id="cd06214">
    <property type="entry name" value="PA_degradation_oxidoreductase_like"/>
    <property type="match status" value="1"/>
</dbReference>
<gene>
    <name evidence="11" type="ORF">SAMN05421835_11856</name>
</gene>
<keyword evidence="9" id="KW-0812">Transmembrane</keyword>
<dbReference type="InterPro" id="IPR017938">
    <property type="entry name" value="Riboflavin_synthase-like_b-brl"/>
</dbReference>
<keyword evidence="6" id="KW-0560">Oxidoreductase</keyword>
<evidence type="ECO:0000256" key="2">
    <source>
        <dbReference type="ARBA" id="ARBA00022630"/>
    </source>
</evidence>
<dbReference type="GO" id="GO:0051537">
    <property type="term" value="F:2 iron, 2 sulfur cluster binding"/>
    <property type="evidence" value="ECO:0007669"/>
    <property type="project" value="UniProtKB-KW"/>
</dbReference>
<feature type="domain" description="FAD-binding FR-type" evidence="10">
    <location>
        <begin position="259"/>
        <end position="363"/>
    </location>
</feature>
<evidence type="ECO:0000256" key="8">
    <source>
        <dbReference type="ARBA" id="ARBA00023014"/>
    </source>
</evidence>
<accession>A0A1I3YM13</accession>
<feature type="transmembrane region" description="Helical" evidence="9">
    <location>
        <begin position="26"/>
        <end position="47"/>
    </location>
</feature>
<dbReference type="Proteomes" id="UP000199025">
    <property type="component" value="Unassembled WGS sequence"/>
</dbReference>
<dbReference type="InterPro" id="IPR017927">
    <property type="entry name" value="FAD-bd_FR_type"/>
</dbReference>
<evidence type="ECO:0000256" key="6">
    <source>
        <dbReference type="ARBA" id="ARBA00023002"/>
    </source>
</evidence>
<evidence type="ECO:0000256" key="1">
    <source>
        <dbReference type="ARBA" id="ARBA00001974"/>
    </source>
</evidence>
<dbReference type="Pfam" id="PF00175">
    <property type="entry name" value="NAD_binding_1"/>
    <property type="match status" value="1"/>
</dbReference>
<keyword evidence="9" id="KW-1133">Transmembrane helix</keyword>
<reference evidence="11 12" key="1">
    <citation type="submission" date="2016-10" db="EMBL/GenBank/DDBJ databases">
        <authorList>
            <person name="de Groot N.N."/>
        </authorList>
    </citation>
    <scope>NUCLEOTIDE SEQUENCE [LARGE SCALE GENOMIC DNA]</scope>
    <source>
        <strain evidence="11 12">DSM 44468</strain>
    </source>
</reference>
<dbReference type="Gene3D" id="3.40.50.80">
    <property type="entry name" value="Nucleotide-binding domain of ferredoxin-NADP reductase (FNR) module"/>
    <property type="match status" value="1"/>
</dbReference>
<keyword evidence="12" id="KW-1185">Reference proteome</keyword>